<feature type="chain" id="PRO_5001799340" evidence="5">
    <location>
        <begin position="25"/>
        <end position="305"/>
    </location>
</feature>
<evidence type="ECO:0000313" key="6">
    <source>
        <dbReference type="EMBL" id="KFE62176.1"/>
    </source>
</evidence>
<comment type="similarity">
    <text evidence="1 4">Belongs to the bacterial solute-binding protein 9 family.</text>
</comment>
<dbReference type="PRINTS" id="PR00691">
    <property type="entry name" value="ADHESINB"/>
</dbReference>
<dbReference type="GO" id="GO:0007155">
    <property type="term" value="P:cell adhesion"/>
    <property type="evidence" value="ECO:0007669"/>
    <property type="project" value="InterPro"/>
</dbReference>
<sequence length="305" mass="32852">MNSIRRLAVLCTALCSLFALPARADLNVVTTVSDLAAISKAIAGDKGTVTALSLPSQDPHFVDAKPNLALALNKADLLIAIGLDLEIGWLPTLQLGARNSKIQTGNPGYLDASQFVKVLEAPAVKVDRSQGDVHPGGNPHYLHDPRMAVAVARGIQERMAQLDPKNAATYKANTDKFVADVEAARAGWEKRLAAAKGVPVISYHKTTAYLADWLGFQTIEYLEPKPGIPPTPSHVAKVLGLGRQQKVKLVVQEEYYPDSTSKLVASKIPAGIVIFPSGAKFNEGETYLQRMERLTERLEKGLGAK</sequence>
<dbReference type="SUPFAM" id="SSF53807">
    <property type="entry name" value="Helical backbone' metal receptor"/>
    <property type="match status" value="1"/>
</dbReference>
<name>A0A085W3B3_9BACT</name>
<protein>
    <submittedName>
        <fullName evidence="6">Zinc ABC transporter, periplasmic-binding protein ZnuA</fullName>
    </submittedName>
</protein>
<evidence type="ECO:0000313" key="7">
    <source>
        <dbReference type="Proteomes" id="UP000028725"/>
    </source>
</evidence>
<proteinExistence type="inferred from homology"/>
<reference evidence="6 7" key="1">
    <citation type="submission" date="2014-04" db="EMBL/GenBank/DDBJ databases">
        <title>Genome assembly of Hyalangium minutum DSM 14724.</title>
        <authorList>
            <person name="Sharma G."/>
            <person name="Subramanian S."/>
        </authorList>
    </citation>
    <scope>NUCLEOTIDE SEQUENCE [LARGE SCALE GENOMIC DNA]</scope>
    <source>
        <strain evidence="6 7">DSM 14724</strain>
    </source>
</reference>
<dbReference type="GO" id="GO:0046872">
    <property type="term" value="F:metal ion binding"/>
    <property type="evidence" value="ECO:0007669"/>
    <property type="project" value="InterPro"/>
</dbReference>
<dbReference type="InterPro" id="IPR006127">
    <property type="entry name" value="ZnuA-like"/>
</dbReference>
<keyword evidence="3 5" id="KW-0732">Signal</keyword>
<evidence type="ECO:0000256" key="2">
    <source>
        <dbReference type="ARBA" id="ARBA00022448"/>
    </source>
</evidence>
<comment type="caution">
    <text evidence="6">The sequence shown here is derived from an EMBL/GenBank/DDBJ whole genome shotgun (WGS) entry which is preliminary data.</text>
</comment>
<dbReference type="Pfam" id="PF01297">
    <property type="entry name" value="ZnuA"/>
    <property type="match status" value="1"/>
</dbReference>
<dbReference type="InterPro" id="IPR050492">
    <property type="entry name" value="Bact_metal-bind_prot9"/>
</dbReference>
<dbReference type="PANTHER" id="PTHR42953">
    <property type="entry name" value="HIGH-AFFINITY ZINC UPTAKE SYSTEM PROTEIN ZNUA-RELATED"/>
    <property type="match status" value="1"/>
</dbReference>
<evidence type="ECO:0000256" key="1">
    <source>
        <dbReference type="ARBA" id="ARBA00011028"/>
    </source>
</evidence>
<evidence type="ECO:0000256" key="3">
    <source>
        <dbReference type="ARBA" id="ARBA00022729"/>
    </source>
</evidence>
<dbReference type="OrthoDB" id="9810636at2"/>
<dbReference type="RefSeq" id="WP_044197917.1">
    <property type="nucleotide sequence ID" value="NZ_JMCB01000023.1"/>
</dbReference>
<evidence type="ECO:0000256" key="5">
    <source>
        <dbReference type="SAM" id="SignalP"/>
    </source>
</evidence>
<evidence type="ECO:0000256" key="4">
    <source>
        <dbReference type="RuleBase" id="RU003512"/>
    </source>
</evidence>
<dbReference type="AlphaFoldDB" id="A0A085W3B3"/>
<dbReference type="PANTHER" id="PTHR42953:SF2">
    <property type="entry name" value="ADHESION PROTEIN"/>
    <property type="match status" value="1"/>
</dbReference>
<dbReference type="InterPro" id="IPR006128">
    <property type="entry name" value="Lipoprotein_PsaA-like"/>
</dbReference>
<dbReference type="GO" id="GO:0030001">
    <property type="term" value="P:metal ion transport"/>
    <property type="evidence" value="ECO:0007669"/>
    <property type="project" value="InterPro"/>
</dbReference>
<accession>A0A085W3B3</accession>
<dbReference type="Gene3D" id="3.40.50.1980">
    <property type="entry name" value="Nitrogenase molybdenum iron protein domain"/>
    <property type="match status" value="2"/>
</dbReference>
<keyword evidence="2 4" id="KW-0813">Transport</keyword>
<dbReference type="Proteomes" id="UP000028725">
    <property type="component" value="Unassembled WGS sequence"/>
</dbReference>
<dbReference type="PRINTS" id="PR00690">
    <property type="entry name" value="ADHESNFAMILY"/>
</dbReference>
<dbReference type="PATRIC" id="fig|394096.3.peg.8016"/>
<gene>
    <name evidence="6" type="ORF">DB31_4282</name>
</gene>
<keyword evidence="7" id="KW-1185">Reference proteome</keyword>
<dbReference type="InterPro" id="IPR006129">
    <property type="entry name" value="AdhesinB"/>
</dbReference>
<dbReference type="EMBL" id="JMCB01000023">
    <property type="protein sequence ID" value="KFE62176.1"/>
    <property type="molecule type" value="Genomic_DNA"/>
</dbReference>
<feature type="signal peptide" evidence="5">
    <location>
        <begin position="1"/>
        <end position="24"/>
    </location>
</feature>
<organism evidence="6 7">
    <name type="scientific">Hyalangium minutum</name>
    <dbReference type="NCBI Taxonomy" id="394096"/>
    <lineage>
        <taxon>Bacteria</taxon>
        <taxon>Pseudomonadati</taxon>
        <taxon>Myxococcota</taxon>
        <taxon>Myxococcia</taxon>
        <taxon>Myxococcales</taxon>
        <taxon>Cystobacterineae</taxon>
        <taxon>Archangiaceae</taxon>
        <taxon>Hyalangium</taxon>
    </lineage>
</organism>
<dbReference type="STRING" id="394096.DB31_4282"/>